<evidence type="ECO:0000313" key="9">
    <source>
        <dbReference type="Proteomes" id="UP000093129"/>
    </source>
</evidence>
<dbReference type="SUPFAM" id="SSF55239">
    <property type="entry name" value="RuBisCO, small subunit"/>
    <property type="match status" value="1"/>
</dbReference>
<dbReference type="InterPro" id="IPR024681">
    <property type="entry name" value="RuBisCO_ssu"/>
</dbReference>
<evidence type="ECO:0000313" key="8">
    <source>
        <dbReference type="EMBL" id="SMH65266.1"/>
    </source>
</evidence>
<dbReference type="Pfam" id="PF00101">
    <property type="entry name" value="RuBisCO_small"/>
    <property type="match status" value="1"/>
</dbReference>
<comment type="similarity">
    <text evidence="3">Belongs to the RuBisCO small chain family.</text>
</comment>
<organism evidence="5">
    <name type="scientific">Acidithiobacillus ferrivorans</name>
    <dbReference type="NCBI Taxonomy" id="160808"/>
    <lineage>
        <taxon>Bacteria</taxon>
        <taxon>Pseudomonadati</taxon>
        <taxon>Pseudomonadota</taxon>
        <taxon>Acidithiobacillia</taxon>
        <taxon>Acidithiobacillales</taxon>
        <taxon>Acidithiobacillaceae</taxon>
        <taxon>Acidithiobacillus</taxon>
    </lineage>
</organism>
<keyword evidence="1 3" id="KW-0113">Calvin cycle</keyword>
<evidence type="ECO:0000256" key="2">
    <source>
        <dbReference type="ARBA" id="ARBA00023300"/>
    </source>
</evidence>
<dbReference type="HAMAP" id="MF_00859">
    <property type="entry name" value="RuBisCO_S_bact"/>
    <property type="match status" value="1"/>
</dbReference>
<dbReference type="EMBL" id="CCCS020000001">
    <property type="protein sequence ID" value="CDQ12188.1"/>
    <property type="molecule type" value="Genomic_DNA"/>
</dbReference>
<gene>
    <name evidence="3 5" type="primary">cbbS</name>
    <name evidence="5" type="ORF">AFERRI_10011</name>
    <name evidence="8" type="ORF">AFERRI_20047</name>
    <name evidence="6" type="ORF">BBC27_01330</name>
    <name evidence="7" type="ORF">H2515_05355</name>
</gene>
<reference evidence="5" key="1">
    <citation type="submission" date="2014-03" db="EMBL/GenBank/DDBJ databases">
        <authorList>
            <person name="Genoscope - CEA"/>
        </authorList>
    </citation>
    <scope>NUCLEOTIDE SEQUENCE [LARGE SCALE GENOMIC DNA]</scope>
    <source>
        <strain evidence="5">CF27</strain>
    </source>
</reference>
<dbReference type="SMART" id="SM00961">
    <property type="entry name" value="RuBisCO_small"/>
    <property type="match status" value="1"/>
</dbReference>
<accession>A0A060UZV1</accession>
<reference evidence="7 11" key="5">
    <citation type="submission" date="2020-07" db="EMBL/GenBank/DDBJ databases">
        <title>Complete genome sequence analysis of Acidithiobacillus ferrivorans XJFY6S-08 reveals extreme environmental adaptation to alpine acid mine drainage.</title>
        <authorList>
            <person name="Yan L."/>
            <person name="Ni Y."/>
        </authorList>
    </citation>
    <scope>NUCLEOTIDE SEQUENCE [LARGE SCALE GENOMIC DNA]</scope>
    <source>
        <strain evidence="7 11">XJFY6S-08</strain>
    </source>
</reference>
<dbReference type="Proteomes" id="UP000093129">
    <property type="component" value="Unassembled WGS sequence"/>
</dbReference>
<dbReference type="Gene3D" id="3.30.190.10">
    <property type="entry name" value="Ribulose bisphosphate carboxylase, small subunit"/>
    <property type="match status" value="1"/>
</dbReference>
<dbReference type="InterPro" id="IPR036385">
    <property type="entry name" value="RuBisCO_ssu_sf"/>
</dbReference>
<keyword evidence="10" id="KW-1185">Reference proteome</keyword>
<reference evidence="5" key="2">
    <citation type="submission" date="2014-07" db="EMBL/GenBank/DDBJ databases">
        <title>Initial genome analysis of the psychrotolerant acidophile Acidithiobacillus ferrivorans CF27: insights into iron and sulfur oxidation pathways and into biofilm formation.</title>
        <authorList>
            <person name="Talla E."/>
            <person name="Hedrich S."/>
            <person name="Mangenot S."/>
            <person name="Ji B."/>
            <person name="Johnson D.B."/>
            <person name="Barbe V."/>
            <person name="Bonnefoy V."/>
        </authorList>
    </citation>
    <scope>NUCLEOTIDE SEQUENCE [LARGE SCALE GENOMIC DNA]</scope>
    <source>
        <strain evidence="5">CF27</strain>
    </source>
</reference>
<evidence type="ECO:0000313" key="5">
    <source>
        <dbReference type="EMBL" id="CDQ12188.1"/>
    </source>
</evidence>
<evidence type="ECO:0000313" key="6">
    <source>
        <dbReference type="EMBL" id="OCB01930.1"/>
    </source>
</evidence>
<dbReference type="EMBL" id="LT841305">
    <property type="protein sequence ID" value="SMH65266.1"/>
    <property type="molecule type" value="Genomic_DNA"/>
</dbReference>
<dbReference type="InterPro" id="IPR000894">
    <property type="entry name" value="RuBisCO_ssu_dom"/>
</dbReference>
<name>A0A060UZV1_9PROT</name>
<comment type="subunit">
    <text evidence="3">Heterohexadecamer of 8 large and 8 small subunits.</text>
</comment>
<evidence type="ECO:0000313" key="10">
    <source>
        <dbReference type="Proteomes" id="UP000193925"/>
    </source>
</evidence>
<comment type="miscellaneous">
    <text evidence="3">The basic functional RuBisCO is composed of a large chain homodimer in a 'head-to-tail' conformation. In form I RuBisCO this homodimer is arranged in a barrel-like tetramer with the small subunits forming a tetrameric 'cap' on each end of the 'barrel'.</text>
</comment>
<dbReference type="GO" id="GO:0016984">
    <property type="term" value="F:ribulose-bisphosphate carboxylase activity"/>
    <property type="evidence" value="ECO:0007669"/>
    <property type="project" value="UniProtKB-UniRule"/>
</dbReference>
<protein>
    <recommendedName>
        <fullName evidence="3">Ribulose bisphosphate carboxylase small subunit</fullName>
        <shortName evidence="3">RuBisCO small subunit</shortName>
    </recommendedName>
</protein>
<evidence type="ECO:0000256" key="1">
    <source>
        <dbReference type="ARBA" id="ARBA00022567"/>
    </source>
</evidence>
<evidence type="ECO:0000313" key="7">
    <source>
        <dbReference type="EMBL" id="QQD73676.1"/>
    </source>
</evidence>
<sequence>MSEVQDYKSRLSDPASRKFETLSYLPALTPAQIRNQVEYIVSKGWNPAIEHTEPENAFDHYWYMWKLPMFGETDVDHILKEAEACHKANPHNHVRLVGYDNFKQSQGAALVIYRGKTV</sequence>
<comment type="function">
    <text evidence="3">RuBisCO catalyzes two reactions: the carboxylation of D-ribulose 1,5-bisphosphate, the primary event in carbon dioxide fixation, as well as the oxidative fragmentation of the pentose substrate. Both reactions occur simultaneously and in competition at the same active site. Although the small subunit is not catalytic it is essential for maximal activity.</text>
</comment>
<evidence type="ECO:0000256" key="3">
    <source>
        <dbReference type="HAMAP-Rule" id="MF_00859"/>
    </source>
</evidence>
<dbReference type="Proteomes" id="UP000193925">
    <property type="component" value="Chromosome AFERRI"/>
</dbReference>
<reference evidence="6 9" key="3">
    <citation type="submission" date="2016-07" db="EMBL/GenBank/DDBJ databases">
        <title>Draft genome of a psychrotolerant acidophile Acidithiobacillus ferrivorans strain YL15.</title>
        <authorList>
            <person name="Peng T."/>
            <person name="Ma L."/>
            <person name="Nan M."/>
            <person name="An N."/>
            <person name="Wang M."/>
            <person name="Qiu G."/>
            <person name="Zeng W."/>
        </authorList>
    </citation>
    <scope>NUCLEOTIDE SEQUENCE [LARGE SCALE GENOMIC DNA]</scope>
    <source>
        <strain evidence="6 9">YL15</strain>
    </source>
</reference>
<evidence type="ECO:0000259" key="4">
    <source>
        <dbReference type="SMART" id="SM00961"/>
    </source>
</evidence>
<dbReference type="CDD" id="cd03527">
    <property type="entry name" value="RuBisCO_small"/>
    <property type="match status" value="1"/>
</dbReference>
<dbReference type="Proteomes" id="UP000595420">
    <property type="component" value="Chromosome"/>
</dbReference>
<dbReference type="GO" id="GO:0019253">
    <property type="term" value="P:reductive pentose-phosphate cycle"/>
    <property type="evidence" value="ECO:0007669"/>
    <property type="project" value="UniProtKB-UniRule"/>
</dbReference>
<dbReference type="OrthoDB" id="9788955at2"/>
<dbReference type="PANTHER" id="PTHR31262">
    <property type="entry name" value="RIBULOSE BISPHOSPHATE CARBOXYLASE SMALL CHAIN 1, CHLOROPLASTIC"/>
    <property type="match status" value="1"/>
</dbReference>
<proteinExistence type="inferred from homology"/>
<evidence type="ECO:0000313" key="11">
    <source>
        <dbReference type="Proteomes" id="UP000595420"/>
    </source>
</evidence>
<dbReference type="AlphaFoldDB" id="A0A060UZV1"/>
<feature type="domain" description="Ribulose bisphosphate carboxylase small subunit" evidence="4">
    <location>
        <begin position="18"/>
        <end position="115"/>
    </location>
</feature>
<keyword evidence="5" id="KW-0456">Lyase</keyword>
<dbReference type="EMBL" id="MASQ01000112">
    <property type="protein sequence ID" value="OCB01930.1"/>
    <property type="molecule type" value="Genomic_DNA"/>
</dbReference>
<reference evidence="8 10" key="4">
    <citation type="submission" date="2017-03" db="EMBL/GenBank/DDBJ databases">
        <authorList>
            <person name="Regsiter A."/>
            <person name="William W."/>
        </authorList>
    </citation>
    <scope>NUCLEOTIDE SEQUENCE [LARGE SCALE GENOMIC DNA]</scope>
    <source>
        <strain evidence="8">PRJEB5721</strain>
    </source>
</reference>
<keyword evidence="2 3" id="KW-0120">Carbon dioxide fixation</keyword>
<dbReference type="EMBL" id="CP059488">
    <property type="protein sequence ID" value="QQD73676.1"/>
    <property type="molecule type" value="Genomic_DNA"/>
</dbReference>
<dbReference type="RefSeq" id="WP_014029595.1">
    <property type="nucleotide sequence ID" value="NZ_CCCS020000001.1"/>
</dbReference>